<dbReference type="EMBL" id="CP126446">
    <property type="protein sequence ID" value="WIF98031.1"/>
    <property type="molecule type" value="Genomic_DNA"/>
</dbReference>
<accession>A0ABY8UWH6</accession>
<proteinExistence type="predicted"/>
<organism evidence="1 2">
    <name type="scientific">Pontibacillus chungwhensis</name>
    <dbReference type="NCBI Taxonomy" id="265426"/>
    <lineage>
        <taxon>Bacteria</taxon>
        <taxon>Bacillati</taxon>
        <taxon>Bacillota</taxon>
        <taxon>Bacilli</taxon>
        <taxon>Bacillales</taxon>
        <taxon>Bacillaceae</taxon>
        <taxon>Pontibacillus</taxon>
    </lineage>
</organism>
<dbReference type="Pfam" id="PF09954">
    <property type="entry name" value="DUF2188"/>
    <property type="match status" value="1"/>
</dbReference>
<reference evidence="1 2" key="1">
    <citation type="submission" date="2023-05" db="EMBL/GenBank/DDBJ databases">
        <title>Comparative genomics reveals the evidence of polycyclic aromatic hydrocarbons degradation in moderately halophilic genus Pontibacillus.</title>
        <authorList>
            <person name="Yang H."/>
            <person name="Qian Z."/>
        </authorList>
    </citation>
    <scope>NUCLEOTIDE SEQUENCE [LARGE SCALE GENOMIC DNA]</scope>
    <source>
        <strain evidence="2">HN14</strain>
    </source>
</reference>
<evidence type="ECO:0000313" key="2">
    <source>
        <dbReference type="Proteomes" id="UP001236652"/>
    </source>
</evidence>
<gene>
    <name evidence="1" type="ORF">QNI29_20270</name>
</gene>
<protein>
    <submittedName>
        <fullName evidence="1">DUF2188 domain-containing protein</fullName>
    </submittedName>
</protein>
<dbReference type="RefSeq" id="WP_231419520.1">
    <property type="nucleotide sequence ID" value="NZ_CP126446.1"/>
</dbReference>
<keyword evidence="2" id="KW-1185">Reference proteome</keyword>
<name>A0ABY8UWH6_9BACI</name>
<dbReference type="InterPro" id="IPR018691">
    <property type="entry name" value="DUF2188"/>
</dbReference>
<evidence type="ECO:0000313" key="1">
    <source>
        <dbReference type="EMBL" id="WIF98031.1"/>
    </source>
</evidence>
<sequence length="65" mass="7663">MREYTVAPNKDANAWYVKVEDVAPTDQYAKKDEAIAKAEEMAQEHKPSKLYILDKYHEIEEERSF</sequence>
<dbReference type="Proteomes" id="UP001236652">
    <property type="component" value="Chromosome"/>
</dbReference>